<proteinExistence type="predicted"/>
<dbReference type="PROSITE" id="PS51318">
    <property type="entry name" value="TAT"/>
    <property type="match status" value="1"/>
</dbReference>
<dbReference type="InterPro" id="IPR002591">
    <property type="entry name" value="Phosphodiest/P_Trfase"/>
</dbReference>
<sequence length="681" mass="75670">MTQSANNSVSRRAILQGAAATAGVGALGATSYWLGGVNRVSRSFGKKVIVIGVDGMDPRLCRSLMNSGKMPNMKRMAAVGGFSNLATSCPPQSPVAWANFINGAGPGSHGIFDFIHRHPHDQCVPFYSAAETLPGDGFVELGEHRLQLDFWPFNHEPPKTVLRRQGVPFWDFLDKQRITSVFYDLPSNYPPSPSQYGYHRCVCGMGTPDMQGTYGTYQYFSEDSPASGLDEGGGKRSKIAFENGSARVTLIGPENSMLKHPTPITVDVDVHRDSASSTVLLEVQGQKIMLKPGEWSRWTKLDFSISTPRPLPSQHANGICRFFLQESGPNFRLYVTPINVDPSNPAVQLSEPSNFIEDVSQDLGLFYTTGFQEDHKARSNGVFNDDEFRRQATSVLEERLTLFEYAVENYDDGLLFFYFSSSDLQSHMFWWDADEDPQHPTRSSPEAASRFQYVKELYQRLDGIIGDIYDRYGDKATIYIMSDHGFANFGRQFNVNSWLRDFGYLNPRECASILTDADWSRTRAYGLGINGLYLNLKGRERDGIVEPGEEQEKLTRQLIARLKSVRDFNGKQVIRNVYRASEIYAGNATALAPDLIIGYARGYRASWETCLGELTPDVLLDNTSAWSADHCADALEVPGILCCNKPIHSANPSLTDIAPSILADFGIQTPATMTGRSVFTT</sequence>
<evidence type="ECO:0000313" key="1">
    <source>
        <dbReference type="EMBL" id="EAQ78557.1"/>
    </source>
</evidence>
<dbReference type="InterPro" id="IPR017850">
    <property type="entry name" value="Alkaline_phosphatase_core_sf"/>
</dbReference>
<accession>A3ZY81</accession>
<dbReference type="eggNOG" id="COG3379">
    <property type="taxonomic scope" value="Bacteria"/>
</dbReference>
<dbReference type="HOGENOM" id="CLU_390148_0_0_0"/>
<dbReference type="OrthoDB" id="228738at2"/>
<name>A3ZY81_9BACT</name>
<evidence type="ECO:0000313" key="2">
    <source>
        <dbReference type="Proteomes" id="UP000004358"/>
    </source>
</evidence>
<dbReference type="Proteomes" id="UP000004358">
    <property type="component" value="Unassembled WGS sequence"/>
</dbReference>
<dbReference type="EMBL" id="AANZ01000020">
    <property type="protein sequence ID" value="EAQ78557.1"/>
    <property type="molecule type" value="Genomic_DNA"/>
</dbReference>
<comment type="caution">
    <text evidence="1">The sequence shown here is derived from an EMBL/GenBank/DDBJ whole genome shotgun (WGS) entry which is preliminary data.</text>
</comment>
<dbReference type="InterPro" id="IPR006311">
    <property type="entry name" value="TAT_signal"/>
</dbReference>
<dbReference type="Gene3D" id="3.40.720.10">
    <property type="entry name" value="Alkaline Phosphatase, subunit A"/>
    <property type="match status" value="2"/>
</dbReference>
<dbReference type="STRING" id="314230.DSM3645_26779"/>
<organism evidence="1 2">
    <name type="scientific">Blastopirellula marina DSM 3645</name>
    <dbReference type="NCBI Taxonomy" id="314230"/>
    <lineage>
        <taxon>Bacteria</taxon>
        <taxon>Pseudomonadati</taxon>
        <taxon>Planctomycetota</taxon>
        <taxon>Planctomycetia</taxon>
        <taxon>Pirellulales</taxon>
        <taxon>Pirellulaceae</taxon>
        <taxon>Blastopirellula</taxon>
    </lineage>
</organism>
<dbReference type="AlphaFoldDB" id="A3ZY81"/>
<dbReference type="Pfam" id="PF01663">
    <property type="entry name" value="Phosphodiest"/>
    <property type="match status" value="2"/>
</dbReference>
<dbReference type="RefSeq" id="WP_002653250.1">
    <property type="nucleotide sequence ID" value="NZ_CH672376.1"/>
</dbReference>
<gene>
    <name evidence="1" type="ORF">DSM3645_26779</name>
</gene>
<reference evidence="1 2" key="1">
    <citation type="submission" date="2006-02" db="EMBL/GenBank/DDBJ databases">
        <authorList>
            <person name="Amann R."/>
            <person name="Ferriera S."/>
            <person name="Johnson J."/>
            <person name="Kravitz S."/>
            <person name="Halpern A."/>
            <person name="Remington K."/>
            <person name="Beeson K."/>
            <person name="Tran B."/>
            <person name="Rogers Y.-H."/>
            <person name="Friedman R."/>
            <person name="Venter J.C."/>
        </authorList>
    </citation>
    <scope>NUCLEOTIDE SEQUENCE [LARGE SCALE GENOMIC DNA]</scope>
    <source>
        <strain evidence="1 2">DSM 3645</strain>
    </source>
</reference>
<protein>
    <submittedName>
        <fullName evidence="1">Sulfatase arylsulfatase A-like</fullName>
    </submittedName>
</protein>
<dbReference type="SUPFAM" id="SSF53649">
    <property type="entry name" value="Alkaline phosphatase-like"/>
    <property type="match status" value="1"/>
</dbReference>